<evidence type="ECO:0000313" key="15">
    <source>
        <dbReference type="Proteomes" id="UP000683246"/>
    </source>
</evidence>
<evidence type="ECO:0000256" key="10">
    <source>
        <dbReference type="ARBA" id="ARBA00048372"/>
    </source>
</evidence>
<feature type="site" description="Involved in the stabilization of negative charge on the oxyanion by the formation of the oxyanion hole" evidence="13">
    <location>
        <position position="113"/>
    </location>
</feature>
<keyword evidence="13" id="KW-0963">Cytoplasm</keyword>
<dbReference type="FunFam" id="3.60.70.12:FF:000001">
    <property type="entry name" value="Arginine biosynthesis bifunctional protein ArgJ, chloroplastic"/>
    <property type="match status" value="1"/>
</dbReference>
<dbReference type="Gene3D" id="3.60.70.12">
    <property type="entry name" value="L-amino peptidase D-ALA esterase/amidase"/>
    <property type="match status" value="1"/>
</dbReference>
<keyword evidence="5 13" id="KW-0028">Amino-acid biosynthesis</keyword>
<dbReference type="FunFam" id="3.10.20.340:FF:000001">
    <property type="entry name" value="Arginine biosynthesis bifunctional protein ArgJ, chloroplastic"/>
    <property type="match status" value="1"/>
</dbReference>
<dbReference type="SUPFAM" id="SSF56266">
    <property type="entry name" value="DmpA/ArgJ-like"/>
    <property type="match status" value="1"/>
</dbReference>
<keyword evidence="15" id="KW-1185">Reference proteome</keyword>
<sequence>MKIIKGGVTAAKGYLATGGHCGAKRKNKDLALLQSIKPAHMAAVFTTNQVKAAPVLWNKAVYDMEKDIKAIVVNSGNANACTGEQGMMDAKKMAVTTADVLNIQEEEVLVASTGVIGVPLPIDKISQGIHDLVGTMSSTLEAGNHAAHAILTTDTYTKELAVVMHIGGKEVTIGGMAKGSGMIHPNMATMLSFITTDVNITQKLFRQALAETVEDTYNMISVDGDTSTNDMVLALANGQADNPIIDCVGEDYTVFKEALHELNETLAKLIVADGEGVTKCIEVSVKGAKCKEDARLLSKSVITSNLVKTAFFGEDANWGRILCAMGYAGVTFDPNKVSLCYSSDKGTILLVDQGVPIRFSEEKASEIMSERNIGVEIVLQEGMEGAKAWGCDLSYEYVRINGEYRT</sequence>
<dbReference type="InterPro" id="IPR002813">
    <property type="entry name" value="Arg_biosynth_ArgJ"/>
</dbReference>
<evidence type="ECO:0000256" key="8">
    <source>
        <dbReference type="ARBA" id="ARBA00023268"/>
    </source>
</evidence>
<dbReference type="EC" id="2.3.1.35" evidence="13"/>
<dbReference type="InterPro" id="IPR042195">
    <property type="entry name" value="ArgJ_beta_C"/>
</dbReference>
<dbReference type="UniPathway" id="UPA00068">
    <property type="reaction ID" value="UER00106"/>
</dbReference>
<feature type="binding site" evidence="13">
    <location>
        <position position="406"/>
    </location>
    <ligand>
        <name>substrate</name>
    </ligand>
</feature>
<keyword evidence="8 13" id="KW-0511">Multifunctional enzyme</keyword>
<feature type="binding site" evidence="13">
    <location>
        <position position="189"/>
    </location>
    <ligand>
        <name>substrate</name>
    </ligand>
</feature>
<evidence type="ECO:0000256" key="5">
    <source>
        <dbReference type="ARBA" id="ARBA00022605"/>
    </source>
</evidence>
<comment type="function">
    <text evidence="12 13">Catalyzes two activities which are involved in the cyclic version of arginine biosynthesis: the synthesis of N-acetylglutamate from glutamate and acetyl-CoA as the acetyl donor, and of ornithine by transacetylation between N(2)-acetylornithine and glutamate.</text>
</comment>
<dbReference type="NCBIfam" id="NF003802">
    <property type="entry name" value="PRK05388.1"/>
    <property type="match status" value="1"/>
</dbReference>
<keyword evidence="9 13" id="KW-0012">Acyltransferase</keyword>
<comment type="similarity">
    <text evidence="2 13">Belongs to the ArgJ family.</text>
</comment>
<dbReference type="PANTHER" id="PTHR23100">
    <property type="entry name" value="ARGININE BIOSYNTHESIS BIFUNCTIONAL PROTEIN ARGJ"/>
    <property type="match status" value="1"/>
</dbReference>
<feature type="binding site" evidence="13">
    <location>
        <position position="152"/>
    </location>
    <ligand>
        <name>substrate</name>
    </ligand>
</feature>
<dbReference type="Pfam" id="PF01960">
    <property type="entry name" value="ArgJ"/>
    <property type="match status" value="1"/>
</dbReference>
<dbReference type="GO" id="GO:0004042">
    <property type="term" value="F:L-glutamate N-acetyltransferase activity"/>
    <property type="evidence" value="ECO:0007669"/>
    <property type="project" value="UniProtKB-UniRule"/>
</dbReference>
<comment type="subcellular location">
    <subcellularLocation>
        <location evidence="1 13">Cytoplasm</location>
    </subcellularLocation>
</comment>
<keyword evidence="6 13" id="KW-0808">Transferase</keyword>
<comment type="catalytic activity">
    <reaction evidence="10 13">
        <text>L-glutamate + acetyl-CoA = N-acetyl-L-glutamate + CoA + H(+)</text>
        <dbReference type="Rhea" id="RHEA:24292"/>
        <dbReference type="ChEBI" id="CHEBI:15378"/>
        <dbReference type="ChEBI" id="CHEBI:29985"/>
        <dbReference type="ChEBI" id="CHEBI:44337"/>
        <dbReference type="ChEBI" id="CHEBI:57287"/>
        <dbReference type="ChEBI" id="CHEBI:57288"/>
        <dbReference type="EC" id="2.3.1.1"/>
    </reaction>
</comment>
<comment type="subunit">
    <text evidence="3 13">Heterotetramer of two alpha and two beta chains.</text>
</comment>
<evidence type="ECO:0000256" key="6">
    <source>
        <dbReference type="ARBA" id="ARBA00022679"/>
    </source>
</evidence>
<keyword evidence="7 13" id="KW-0068">Autocatalytic cleavage</keyword>
<evidence type="ECO:0000256" key="4">
    <source>
        <dbReference type="ARBA" id="ARBA00022571"/>
    </source>
</evidence>
<dbReference type="GO" id="GO:0004358">
    <property type="term" value="F:L-glutamate N-acetyltransferase activity, acting on acetyl-L-ornithine as donor"/>
    <property type="evidence" value="ECO:0007669"/>
    <property type="project" value="UniProtKB-UniRule"/>
</dbReference>
<evidence type="ECO:0000256" key="3">
    <source>
        <dbReference type="ARBA" id="ARBA00011475"/>
    </source>
</evidence>
<dbReference type="PANTHER" id="PTHR23100:SF0">
    <property type="entry name" value="ARGININE BIOSYNTHESIS BIFUNCTIONAL PROTEIN ARGJ, MITOCHONDRIAL"/>
    <property type="match status" value="1"/>
</dbReference>
<feature type="binding site" evidence="13">
    <location>
        <position position="275"/>
    </location>
    <ligand>
        <name>substrate</name>
    </ligand>
</feature>
<feature type="active site" description="Nucleophile" evidence="13">
    <location>
        <position position="189"/>
    </location>
</feature>
<comment type="pathway">
    <text evidence="13">Amino-acid biosynthesis; L-arginine biosynthesis; N(2)-acetyl-L-ornithine from L-glutamate: step 1/4.</text>
</comment>
<evidence type="ECO:0000256" key="13">
    <source>
        <dbReference type="HAMAP-Rule" id="MF_01106"/>
    </source>
</evidence>
<dbReference type="AlphaFoldDB" id="A0A8J8MLW7"/>
<keyword evidence="4 13" id="KW-0055">Arginine biosynthesis</keyword>
<comment type="catalytic activity">
    <reaction evidence="11 13">
        <text>N(2)-acetyl-L-ornithine + L-glutamate = N-acetyl-L-glutamate + L-ornithine</text>
        <dbReference type="Rhea" id="RHEA:15349"/>
        <dbReference type="ChEBI" id="CHEBI:29985"/>
        <dbReference type="ChEBI" id="CHEBI:44337"/>
        <dbReference type="ChEBI" id="CHEBI:46911"/>
        <dbReference type="ChEBI" id="CHEBI:57805"/>
        <dbReference type="EC" id="2.3.1.35"/>
    </reaction>
</comment>
<dbReference type="GO" id="GO:0006592">
    <property type="term" value="P:ornithine biosynthetic process"/>
    <property type="evidence" value="ECO:0007669"/>
    <property type="project" value="TreeGrafter"/>
</dbReference>
<feature type="chain" id="PRO_5035349443" description="Arginine biosynthesis bifunctional protein ArgJ beta chain" evidence="13">
    <location>
        <begin position="189"/>
        <end position="406"/>
    </location>
</feature>
<evidence type="ECO:0000256" key="12">
    <source>
        <dbReference type="ARBA" id="ARBA00054976"/>
    </source>
</evidence>
<reference evidence="14" key="1">
    <citation type="submission" date="2020-07" db="EMBL/GenBank/DDBJ databases">
        <title>Vallitalea pronyensis genome.</title>
        <authorList>
            <person name="Postec A."/>
        </authorList>
    </citation>
    <scope>NUCLEOTIDE SEQUENCE</scope>
    <source>
        <strain evidence="14">FatNI3</strain>
    </source>
</reference>
<dbReference type="NCBIfam" id="TIGR00120">
    <property type="entry name" value="ArgJ"/>
    <property type="match status" value="1"/>
</dbReference>
<dbReference type="GO" id="GO:0006526">
    <property type="term" value="P:L-arginine biosynthetic process"/>
    <property type="evidence" value="ECO:0007669"/>
    <property type="project" value="UniProtKB-UniRule"/>
</dbReference>
<dbReference type="KEGG" id="vpy:HZI73_17225"/>
<evidence type="ECO:0000256" key="1">
    <source>
        <dbReference type="ARBA" id="ARBA00004496"/>
    </source>
</evidence>
<comment type="pathway">
    <text evidence="13">Amino-acid biosynthesis; L-arginine biosynthesis; L-ornithine and N-acetyl-L-glutamate from L-glutamate and N(2)-acetyl-L-ornithine (cyclic): step 1/1.</text>
</comment>
<name>A0A8J8MLW7_9FIRM</name>
<organism evidence="14 15">
    <name type="scientific">Vallitalea pronyensis</name>
    <dbReference type="NCBI Taxonomy" id="1348613"/>
    <lineage>
        <taxon>Bacteria</taxon>
        <taxon>Bacillati</taxon>
        <taxon>Bacillota</taxon>
        <taxon>Clostridia</taxon>
        <taxon>Lachnospirales</taxon>
        <taxon>Vallitaleaceae</taxon>
        <taxon>Vallitalea</taxon>
    </lineage>
</organism>
<dbReference type="FunFam" id="3.30.2330.10:FF:000001">
    <property type="entry name" value="Arginine biosynthesis bifunctional protein ArgJ, mitochondrial"/>
    <property type="match status" value="1"/>
</dbReference>
<dbReference type="HAMAP" id="MF_01106">
    <property type="entry name" value="ArgJ"/>
    <property type="match status" value="1"/>
</dbReference>
<dbReference type="CDD" id="cd02152">
    <property type="entry name" value="OAT"/>
    <property type="match status" value="1"/>
</dbReference>
<evidence type="ECO:0000256" key="9">
    <source>
        <dbReference type="ARBA" id="ARBA00023315"/>
    </source>
</evidence>
<dbReference type="Gene3D" id="3.30.2330.10">
    <property type="entry name" value="arginine biosynthesis bifunctional protein suprefamily"/>
    <property type="match status" value="1"/>
</dbReference>
<dbReference type="InterPro" id="IPR016117">
    <property type="entry name" value="ArgJ-like_dom_sf"/>
</dbReference>
<dbReference type="RefSeq" id="WP_212694616.1">
    <property type="nucleotide sequence ID" value="NZ_CP058649.1"/>
</dbReference>
<feature type="binding site" evidence="13">
    <location>
        <position position="401"/>
    </location>
    <ligand>
        <name>substrate</name>
    </ligand>
</feature>
<feature type="binding site" evidence="13">
    <location>
        <position position="178"/>
    </location>
    <ligand>
        <name>substrate</name>
    </ligand>
</feature>
<evidence type="ECO:0000313" key="14">
    <source>
        <dbReference type="EMBL" id="QUI23926.1"/>
    </source>
</evidence>
<proteinExistence type="inferred from homology"/>
<dbReference type="EMBL" id="CP058649">
    <property type="protein sequence ID" value="QUI23926.1"/>
    <property type="molecule type" value="Genomic_DNA"/>
</dbReference>
<evidence type="ECO:0000256" key="7">
    <source>
        <dbReference type="ARBA" id="ARBA00022813"/>
    </source>
</evidence>
<accession>A0A8J8MLW7</accession>
<dbReference type="Gene3D" id="3.10.20.340">
    <property type="entry name" value="ArgJ beta chain, C-terminal domain"/>
    <property type="match status" value="1"/>
</dbReference>
<protein>
    <recommendedName>
        <fullName evidence="13">Arginine biosynthesis bifunctional protein ArgJ</fullName>
    </recommendedName>
    <domain>
        <recommendedName>
            <fullName evidence="13">Glutamate N-acetyltransferase</fullName>
            <ecNumber evidence="13">2.3.1.35</ecNumber>
        </recommendedName>
        <alternativeName>
            <fullName evidence="13">Ornithine acetyltransferase</fullName>
            <shortName evidence="13">OATase</shortName>
        </alternativeName>
        <alternativeName>
            <fullName evidence="13">Ornithine transacetylase</fullName>
        </alternativeName>
    </domain>
    <domain>
        <recommendedName>
            <fullName evidence="13">Amino-acid acetyltransferase</fullName>
            <ecNumber evidence="13">2.3.1.1</ecNumber>
        </recommendedName>
        <alternativeName>
            <fullName evidence="13">N-acetylglutamate synthase</fullName>
            <shortName evidence="13">AGSase</shortName>
        </alternativeName>
    </domain>
    <component>
        <recommendedName>
            <fullName evidence="13">Arginine biosynthesis bifunctional protein ArgJ alpha chain</fullName>
        </recommendedName>
    </component>
    <component>
        <recommendedName>
            <fullName evidence="13">Arginine biosynthesis bifunctional protein ArgJ beta chain</fullName>
        </recommendedName>
    </component>
</protein>
<dbReference type="EC" id="2.3.1.1" evidence="13"/>
<dbReference type="GO" id="GO:0005737">
    <property type="term" value="C:cytoplasm"/>
    <property type="evidence" value="ECO:0007669"/>
    <property type="project" value="UniProtKB-SubCell"/>
</dbReference>
<evidence type="ECO:0000256" key="11">
    <source>
        <dbReference type="ARBA" id="ARBA00049439"/>
    </source>
</evidence>
<evidence type="ECO:0000256" key="2">
    <source>
        <dbReference type="ARBA" id="ARBA00006774"/>
    </source>
</evidence>
<feature type="site" description="Involved in the stabilization of negative charge on the oxyanion by the formation of the oxyanion hole" evidence="13">
    <location>
        <position position="114"/>
    </location>
</feature>
<feature type="site" description="Cleavage; by autolysis" evidence="13">
    <location>
        <begin position="188"/>
        <end position="189"/>
    </location>
</feature>
<dbReference type="Proteomes" id="UP000683246">
    <property type="component" value="Chromosome"/>
</dbReference>
<gene>
    <name evidence="13 14" type="primary">argJ</name>
    <name evidence="14" type="ORF">HZI73_17225</name>
</gene>
<feature type="chain" id="PRO_5035349444" description="Arginine biosynthesis bifunctional protein ArgJ alpha chain" evidence="13">
    <location>
        <begin position="1"/>
        <end position="188"/>
    </location>
</feature>